<dbReference type="GO" id="GO:0009036">
    <property type="term" value="F:type II site-specific deoxyribonuclease activity"/>
    <property type="evidence" value="ECO:0007669"/>
    <property type="project" value="UniProtKB-EC"/>
</dbReference>
<accession>A0A165ZQU5</accession>
<organism evidence="2 3">
    <name type="scientific">Methanobrevibacter filiformis</name>
    <dbReference type="NCBI Taxonomy" id="55758"/>
    <lineage>
        <taxon>Archaea</taxon>
        <taxon>Methanobacteriati</taxon>
        <taxon>Methanobacteriota</taxon>
        <taxon>Methanomada group</taxon>
        <taxon>Methanobacteria</taxon>
        <taxon>Methanobacteriales</taxon>
        <taxon>Methanobacteriaceae</taxon>
        <taxon>Methanobrevibacter</taxon>
    </lineage>
</organism>
<protein>
    <submittedName>
        <fullName evidence="2">Type-2 restriction enzyme DpnI</fullName>
        <ecNumber evidence="2">3.1.21.4</ecNumber>
    </submittedName>
</protein>
<dbReference type="InterPro" id="IPR041368">
    <property type="entry name" value="DRP_C"/>
</dbReference>
<dbReference type="PATRIC" id="fig|55758.3.peg.1745"/>
<dbReference type="Proteomes" id="UP000077066">
    <property type="component" value="Unassembled WGS sequence"/>
</dbReference>
<evidence type="ECO:0000259" key="1">
    <source>
        <dbReference type="Pfam" id="PF17726"/>
    </source>
</evidence>
<dbReference type="STRING" id="55758.MBFIL_15450"/>
<keyword evidence="2" id="KW-0378">Hydrolase</keyword>
<reference evidence="2 3" key="1">
    <citation type="submission" date="2016-04" db="EMBL/GenBank/DDBJ databases">
        <title>Genome sequence of Methanobrevibacter filiformis DSM 11501.</title>
        <authorList>
            <person name="Poehlein A."/>
            <person name="Seedorf H."/>
            <person name="Daniel R."/>
        </authorList>
    </citation>
    <scope>NUCLEOTIDE SEQUENCE [LARGE SCALE GENOMIC DNA]</scope>
    <source>
        <strain evidence="2 3">DSM 11501</strain>
    </source>
</reference>
<dbReference type="RefSeq" id="WP_066973327.1">
    <property type="nucleotide sequence ID" value="NZ_LWMT01000258.1"/>
</dbReference>
<evidence type="ECO:0000313" key="3">
    <source>
        <dbReference type="Proteomes" id="UP000077066"/>
    </source>
</evidence>
<feature type="domain" description="Dam-replacing protein HTH" evidence="1">
    <location>
        <begin position="89"/>
        <end position="154"/>
    </location>
</feature>
<comment type="caution">
    <text evidence="2">The sequence shown here is derived from an EMBL/GenBank/DDBJ whole genome shotgun (WGS) entry which is preliminary data.</text>
</comment>
<gene>
    <name evidence="2" type="primary">dpnC</name>
    <name evidence="2" type="ORF">MBFIL_15450</name>
</gene>
<dbReference type="InterPro" id="IPR036388">
    <property type="entry name" value="WH-like_DNA-bd_sf"/>
</dbReference>
<sequence>MNEKNKLDELKRLLKYSKSDNSPDYDVIYENGQYFIEEHLKEQDDFKEITPMESNTKIINHKNKSNDLVNSHNFNENNSQGNIIDNLNGWKKTVFEKIIEFDNDIFCLDDLYEYIPEFQEIYYTNRNIKSKIRQTAQQLRDLGLIEFVGKGIYERTFYTNYKIKESSQFILGMENIVMHNDSSKKLQHLCNISSNIDSDNSSITELKEEQSNNNSLNNEKQKFNGTGKDTIVEFNNNDSEKDKDSNFQVLNEFSKWFLEFSPASYKLWFKNNLENKIKEIEKNYITSFDKSLFIIDLNNIPNKIKSIETNLKSRRGVNNISFEVYNILNNGIPKGVIDYYVIFLAKLKKSLKEKSNSLNAIKFMEFNKSSNETNIENGERDDDEYFYL</sequence>
<dbReference type="EC" id="3.1.21.4" evidence="2"/>
<evidence type="ECO:0000313" key="2">
    <source>
        <dbReference type="EMBL" id="KZX11044.1"/>
    </source>
</evidence>
<keyword evidence="3" id="KW-1185">Reference proteome</keyword>
<dbReference type="OrthoDB" id="78494at2157"/>
<name>A0A165ZQU5_9EURY</name>
<dbReference type="AlphaFoldDB" id="A0A165ZQU5"/>
<dbReference type="EMBL" id="LWMT01000258">
    <property type="protein sequence ID" value="KZX11044.1"/>
    <property type="molecule type" value="Genomic_DNA"/>
</dbReference>
<proteinExistence type="predicted"/>
<dbReference type="Pfam" id="PF17726">
    <property type="entry name" value="DpnI_C"/>
    <property type="match status" value="1"/>
</dbReference>
<dbReference type="Gene3D" id="1.10.10.10">
    <property type="entry name" value="Winged helix-like DNA-binding domain superfamily/Winged helix DNA-binding domain"/>
    <property type="match status" value="1"/>
</dbReference>